<dbReference type="STRING" id="1464122.SAMN05421737_10489"/>
<evidence type="ECO:0000313" key="3">
    <source>
        <dbReference type="Proteomes" id="UP000242662"/>
    </source>
</evidence>
<name>A0A1G6HP85_9BACI</name>
<feature type="transmembrane region" description="Helical" evidence="1">
    <location>
        <begin position="73"/>
        <end position="96"/>
    </location>
</feature>
<dbReference type="EMBL" id="FMYM01000004">
    <property type="protein sequence ID" value="SDB95675.1"/>
    <property type="molecule type" value="Genomic_DNA"/>
</dbReference>
<organism evidence="2 3">
    <name type="scientific">Shouchella lonarensis</name>
    <dbReference type="NCBI Taxonomy" id="1464122"/>
    <lineage>
        <taxon>Bacteria</taxon>
        <taxon>Bacillati</taxon>
        <taxon>Bacillota</taxon>
        <taxon>Bacilli</taxon>
        <taxon>Bacillales</taxon>
        <taxon>Bacillaceae</taxon>
        <taxon>Shouchella</taxon>
    </lineage>
</organism>
<keyword evidence="1" id="KW-0812">Transmembrane</keyword>
<evidence type="ECO:0000256" key="1">
    <source>
        <dbReference type="SAM" id="Phobius"/>
    </source>
</evidence>
<protein>
    <submittedName>
        <fullName evidence="2">Uncharacterized protein</fullName>
    </submittedName>
</protein>
<evidence type="ECO:0000313" key="2">
    <source>
        <dbReference type="EMBL" id="SDB95675.1"/>
    </source>
</evidence>
<sequence>MNFFRKYKETLSQIWRNIPFLVEKTKQAKGIGKKWIYVTLILQSIMAMAALIIPVIGFTILAVLNWVASDLDLVMNIVVTLIAFSMLFVFLLWGVFMFRRVFPKLQENVTRMMGDKE</sequence>
<accession>A0A1G6HP85</accession>
<keyword evidence="3" id="KW-1185">Reference proteome</keyword>
<dbReference type="AlphaFoldDB" id="A0A1G6HP85"/>
<feature type="transmembrane region" description="Helical" evidence="1">
    <location>
        <begin position="35"/>
        <end position="67"/>
    </location>
</feature>
<reference evidence="3" key="1">
    <citation type="submission" date="2016-09" db="EMBL/GenBank/DDBJ databases">
        <authorList>
            <person name="Varghese N."/>
            <person name="Submissions S."/>
        </authorList>
    </citation>
    <scope>NUCLEOTIDE SEQUENCE [LARGE SCALE GENOMIC DNA]</scope>
    <source>
        <strain evidence="3">25nlg</strain>
    </source>
</reference>
<dbReference type="Proteomes" id="UP000242662">
    <property type="component" value="Unassembled WGS sequence"/>
</dbReference>
<dbReference type="RefSeq" id="WP_090775216.1">
    <property type="nucleotide sequence ID" value="NZ_FMYM01000004.1"/>
</dbReference>
<proteinExistence type="predicted"/>
<gene>
    <name evidence="2" type="ORF">SAMN05421737_10489</name>
</gene>
<keyword evidence="1" id="KW-0472">Membrane</keyword>
<keyword evidence="1" id="KW-1133">Transmembrane helix</keyword>